<dbReference type="OrthoDB" id="539213at2759"/>
<evidence type="ECO:0000256" key="3">
    <source>
        <dbReference type="PROSITE-ProRule" id="PRU00023"/>
    </source>
</evidence>
<feature type="repeat" description="ANK" evidence="3">
    <location>
        <begin position="336"/>
        <end position="368"/>
    </location>
</feature>
<evidence type="ECO:0000256" key="2">
    <source>
        <dbReference type="ARBA" id="ARBA00023043"/>
    </source>
</evidence>
<dbReference type="Pfam" id="PF12796">
    <property type="entry name" value="Ank_2"/>
    <property type="match status" value="1"/>
</dbReference>
<dbReference type="SMART" id="SM00248">
    <property type="entry name" value="ANK"/>
    <property type="match status" value="7"/>
</dbReference>
<organism evidence="5 6">
    <name type="scientific">Trichoderma arundinaceum</name>
    <dbReference type="NCBI Taxonomy" id="490622"/>
    <lineage>
        <taxon>Eukaryota</taxon>
        <taxon>Fungi</taxon>
        <taxon>Dikarya</taxon>
        <taxon>Ascomycota</taxon>
        <taxon>Pezizomycotina</taxon>
        <taxon>Sordariomycetes</taxon>
        <taxon>Hypocreomycetidae</taxon>
        <taxon>Hypocreales</taxon>
        <taxon>Hypocreaceae</taxon>
        <taxon>Trichoderma</taxon>
    </lineage>
</organism>
<name>A0A395P125_TRIAR</name>
<protein>
    <submittedName>
        <fullName evidence="5">Ankyrin repeat</fullName>
    </submittedName>
</protein>
<proteinExistence type="predicted"/>
<dbReference type="PROSITE" id="PS50088">
    <property type="entry name" value="ANK_REPEAT"/>
    <property type="match status" value="2"/>
</dbReference>
<feature type="region of interest" description="Disordered" evidence="4">
    <location>
        <begin position="497"/>
        <end position="554"/>
    </location>
</feature>
<evidence type="ECO:0000313" key="6">
    <source>
        <dbReference type="Proteomes" id="UP000266272"/>
    </source>
</evidence>
<keyword evidence="1" id="KW-0677">Repeat</keyword>
<dbReference type="Gene3D" id="1.25.40.20">
    <property type="entry name" value="Ankyrin repeat-containing domain"/>
    <property type="match status" value="2"/>
</dbReference>
<feature type="compositionally biased region" description="Polar residues" evidence="4">
    <location>
        <begin position="505"/>
        <end position="517"/>
    </location>
</feature>
<comment type="caution">
    <text evidence="5">The sequence shown here is derived from an EMBL/GenBank/DDBJ whole genome shotgun (WGS) entry which is preliminary data.</text>
</comment>
<feature type="region of interest" description="Disordered" evidence="4">
    <location>
        <begin position="445"/>
        <end position="480"/>
    </location>
</feature>
<gene>
    <name evidence="5" type="ORF">TARUN_269</name>
</gene>
<feature type="repeat" description="ANK" evidence="3">
    <location>
        <begin position="97"/>
        <end position="129"/>
    </location>
</feature>
<accession>A0A395P125</accession>
<dbReference type="Proteomes" id="UP000266272">
    <property type="component" value="Unassembled WGS sequence"/>
</dbReference>
<dbReference type="AlphaFoldDB" id="A0A395P125"/>
<dbReference type="EMBL" id="PXOA01000015">
    <property type="protein sequence ID" value="RFU81953.1"/>
    <property type="molecule type" value="Genomic_DNA"/>
</dbReference>
<sequence>MPGFDDLPNEILDQILKDVKKIHDLNCLSQCSRGTYWAISGVLYTRAFEKRARSKGVDHAISCVFTHAVKHDSQNLIQWLIFRQYGSRLRGLFPLVEGFTFLHYALLQDAPKVAVQLVKHGSDVDEDNLLYPDLKSLYLAVARPHSNRLGALDGPLRIACSYALPRTAEFLLIRGADPNAYSDFGFAAIHIAVRRRLPWAQFKLFAWFDGEKDSESALWDAKVVRTVQVLLRFSADCNLPVQTFRHHTCDHTCWKSLACAPMEQRVLHIAAAGGYKSVISALIRWKANFFQADGDGNLPIVHAMAHNHEEIVVLLLRRMQRQRWGKTVNPIVCKSMKSTALHIACRFAYHNVASILLRDGADVNEVDAMGRTPLHEALRQCAPELETRLVDTLYLLSANDASPDAVDLNGKKARELGEKHIFSGVRSLFEYATMARYEWQRLTEGHQEKQKNEEDLEKYEAESESSDWGVTEPELPPPVNKDLVTMKAPIWVKNETFPEFKIPQPQRNDTKPASNKDCSAWGAGNVPKSAQVGVNPSEVKKGGRRKKWTPVSLK</sequence>
<evidence type="ECO:0000256" key="4">
    <source>
        <dbReference type="SAM" id="MobiDB-lite"/>
    </source>
</evidence>
<keyword evidence="6" id="KW-1185">Reference proteome</keyword>
<dbReference type="PROSITE" id="PS50297">
    <property type="entry name" value="ANK_REP_REGION"/>
    <property type="match status" value="2"/>
</dbReference>
<dbReference type="SUPFAM" id="SSF48403">
    <property type="entry name" value="Ankyrin repeat"/>
    <property type="match status" value="1"/>
</dbReference>
<evidence type="ECO:0000313" key="5">
    <source>
        <dbReference type="EMBL" id="RFU81953.1"/>
    </source>
</evidence>
<dbReference type="InterPro" id="IPR036770">
    <property type="entry name" value="Ankyrin_rpt-contain_sf"/>
</dbReference>
<dbReference type="InterPro" id="IPR002110">
    <property type="entry name" value="Ankyrin_rpt"/>
</dbReference>
<dbReference type="STRING" id="490622.A0A395P125"/>
<dbReference type="PANTHER" id="PTHR24198:SF165">
    <property type="entry name" value="ANKYRIN REPEAT-CONTAINING PROTEIN-RELATED"/>
    <property type="match status" value="1"/>
</dbReference>
<feature type="compositionally biased region" description="Basic and acidic residues" evidence="4">
    <location>
        <begin position="445"/>
        <end position="461"/>
    </location>
</feature>
<evidence type="ECO:0000256" key="1">
    <source>
        <dbReference type="ARBA" id="ARBA00022737"/>
    </source>
</evidence>
<reference evidence="5 6" key="1">
    <citation type="journal article" date="2018" name="PLoS Pathog.">
        <title>Evolution of structural diversity of trichothecenes, a family of toxins produced by plant pathogenic and entomopathogenic fungi.</title>
        <authorList>
            <person name="Proctor R.H."/>
            <person name="McCormick S.P."/>
            <person name="Kim H.S."/>
            <person name="Cardoza R.E."/>
            <person name="Stanley A.M."/>
            <person name="Lindo L."/>
            <person name="Kelly A."/>
            <person name="Brown D.W."/>
            <person name="Lee T."/>
            <person name="Vaughan M.M."/>
            <person name="Alexander N.J."/>
            <person name="Busman M."/>
            <person name="Gutierrez S."/>
        </authorList>
    </citation>
    <scope>NUCLEOTIDE SEQUENCE [LARGE SCALE GENOMIC DNA]</scope>
    <source>
        <strain evidence="5 6">IBT 40837</strain>
    </source>
</reference>
<dbReference type="PANTHER" id="PTHR24198">
    <property type="entry name" value="ANKYRIN REPEAT AND PROTEIN KINASE DOMAIN-CONTAINING PROTEIN"/>
    <property type="match status" value="1"/>
</dbReference>
<keyword evidence="2 3" id="KW-0040">ANK repeat</keyword>